<dbReference type="Proteomes" id="UP000322699">
    <property type="component" value="Unassembled WGS sequence"/>
</dbReference>
<evidence type="ECO:0000313" key="4">
    <source>
        <dbReference type="EMBL" id="KAA1262046.1"/>
    </source>
</evidence>
<gene>
    <name evidence="1" type="ORF">LF1_16230</name>
    <name evidence="2" type="ORF">LF1_17900</name>
    <name evidence="3" type="ORF">LF1_38370</name>
    <name evidence="4" type="ORF">LF1_46070</name>
</gene>
<keyword evidence="5" id="KW-1185">Reference proteome</keyword>
<dbReference type="AlphaFoldDB" id="A0A5B1CGN5"/>
<comment type="caution">
    <text evidence="1">The sequence shown here is derived from an EMBL/GenBank/DDBJ whole genome shotgun (WGS) entry which is preliminary data.</text>
</comment>
<dbReference type="EMBL" id="VRLW01000001">
    <property type="protein sequence ID" value="KAA1261290.1"/>
    <property type="molecule type" value="Genomic_DNA"/>
</dbReference>
<evidence type="ECO:0000313" key="3">
    <source>
        <dbReference type="EMBL" id="KAA1261290.1"/>
    </source>
</evidence>
<sequence length="410" mass="45253">MFDAVVSYRACPKILTTLQRVCPSLCQAPVANTVQNWVLRIGLHELTRPKEQADDWVLLIDHTIQLGNQKCLVIVGIRLSHWKALARPIRLSDLSMILIEVVDTSNGTVVAEQLARARALVGGVVGIVSDQGSDLTGGIALLEQNSLPEKPNAIGLTDMSHRAATALKHVLEKDPNWKSFLAHCGTTQPKAKQTELGSLLPPKLKVKARYMNLQTLLGWSERMLALLDQPAEQRPNAQRLGRLDEKFGWLLEYRQSIARWSRLMSMVNTTLDHARREGFAAGGAERLAGRLANEAIDDQTKRFRDEVVEAMRSNIAKLPPGVSLPASSEILESLIGKGKQLGGQHCREGFTRNVLSMAATVASRDEATIRESFRNVTTKKLSTWVDKQLGTTLTAFRRQVLPRSIGSDPA</sequence>
<dbReference type="EMBL" id="VRLW01000001">
    <property type="protein sequence ID" value="KAA1259095.1"/>
    <property type="molecule type" value="Genomic_DNA"/>
</dbReference>
<accession>A0A5B1CGN5</accession>
<dbReference type="EMBL" id="VRLW01000001">
    <property type="protein sequence ID" value="KAA1259261.1"/>
    <property type="molecule type" value="Genomic_DNA"/>
</dbReference>
<organism evidence="1 5">
    <name type="scientific">Rubripirellula obstinata</name>
    <dbReference type="NCBI Taxonomy" id="406547"/>
    <lineage>
        <taxon>Bacteria</taxon>
        <taxon>Pseudomonadati</taxon>
        <taxon>Planctomycetota</taxon>
        <taxon>Planctomycetia</taxon>
        <taxon>Pirellulales</taxon>
        <taxon>Pirellulaceae</taxon>
        <taxon>Rubripirellula</taxon>
    </lineage>
</organism>
<evidence type="ECO:0000313" key="2">
    <source>
        <dbReference type="EMBL" id="KAA1259261.1"/>
    </source>
</evidence>
<evidence type="ECO:0000313" key="5">
    <source>
        <dbReference type="Proteomes" id="UP000322699"/>
    </source>
</evidence>
<dbReference type="EMBL" id="VRLW01000001">
    <property type="protein sequence ID" value="KAA1262046.1"/>
    <property type="molecule type" value="Genomic_DNA"/>
</dbReference>
<proteinExistence type="predicted"/>
<reference evidence="1 5" key="1">
    <citation type="submission" date="2019-08" db="EMBL/GenBank/DDBJ databases">
        <title>Deep-cultivation of Planctomycetes and their phenomic and genomic characterization uncovers novel biology.</title>
        <authorList>
            <person name="Wiegand S."/>
            <person name="Jogler M."/>
            <person name="Boedeker C."/>
            <person name="Pinto D."/>
            <person name="Vollmers J."/>
            <person name="Rivas-Marin E."/>
            <person name="Kohn T."/>
            <person name="Peeters S.H."/>
            <person name="Heuer A."/>
            <person name="Rast P."/>
            <person name="Oberbeckmann S."/>
            <person name="Bunk B."/>
            <person name="Jeske O."/>
            <person name="Meyerdierks A."/>
            <person name="Storesund J.E."/>
            <person name="Kallscheuer N."/>
            <person name="Luecker S."/>
            <person name="Lage O.M."/>
            <person name="Pohl T."/>
            <person name="Merkel B.J."/>
            <person name="Hornburger P."/>
            <person name="Mueller R.-W."/>
            <person name="Bruemmer F."/>
            <person name="Labrenz M."/>
            <person name="Spormann A.M."/>
            <person name="Op Den Camp H."/>
            <person name="Overmann J."/>
            <person name="Amann R."/>
            <person name="Jetten M.S.M."/>
            <person name="Mascher T."/>
            <person name="Medema M.H."/>
            <person name="Devos D.P."/>
            <person name="Kaster A.-K."/>
            <person name="Ovreas L."/>
            <person name="Rohde M."/>
            <person name="Galperin M.Y."/>
            <person name="Jogler C."/>
        </authorList>
    </citation>
    <scope>NUCLEOTIDE SEQUENCE [LARGE SCALE GENOMIC DNA]</scope>
    <source>
        <strain evidence="1 5">LF1</strain>
    </source>
</reference>
<name>A0A5B1CGN5_9BACT</name>
<protein>
    <submittedName>
        <fullName evidence="1">Uncharacterized protein</fullName>
    </submittedName>
</protein>
<evidence type="ECO:0000313" key="1">
    <source>
        <dbReference type="EMBL" id="KAA1259095.1"/>
    </source>
</evidence>